<accession>A0A1Y0D277</accession>
<organism evidence="3 4">
    <name type="scientific">Oceanisphaera profunda</name>
    <dbReference type="NCBI Taxonomy" id="1416627"/>
    <lineage>
        <taxon>Bacteria</taxon>
        <taxon>Pseudomonadati</taxon>
        <taxon>Pseudomonadota</taxon>
        <taxon>Gammaproteobacteria</taxon>
        <taxon>Aeromonadales</taxon>
        <taxon>Aeromonadaceae</taxon>
        <taxon>Oceanisphaera</taxon>
    </lineage>
</organism>
<gene>
    <name evidence="3" type="ORF">CBP31_02390</name>
</gene>
<feature type="chain" id="PRO_5013344720" evidence="2">
    <location>
        <begin position="19"/>
        <end position="68"/>
    </location>
</feature>
<evidence type="ECO:0000256" key="1">
    <source>
        <dbReference type="SAM" id="MobiDB-lite"/>
    </source>
</evidence>
<evidence type="ECO:0000256" key="2">
    <source>
        <dbReference type="SAM" id="SignalP"/>
    </source>
</evidence>
<keyword evidence="2" id="KW-0732">Signal</keyword>
<keyword evidence="4" id="KW-1185">Reference proteome</keyword>
<evidence type="ECO:0000313" key="3">
    <source>
        <dbReference type="EMBL" id="ART81622.1"/>
    </source>
</evidence>
<feature type="signal peptide" evidence="2">
    <location>
        <begin position="1"/>
        <end position="18"/>
    </location>
</feature>
<dbReference type="AlphaFoldDB" id="A0A1Y0D277"/>
<dbReference type="EMBL" id="CP021377">
    <property type="protein sequence ID" value="ART81622.1"/>
    <property type="molecule type" value="Genomic_DNA"/>
</dbReference>
<protein>
    <submittedName>
        <fullName evidence="3">Uncharacterized protein</fullName>
    </submittedName>
</protein>
<name>A0A1Y0D277_9GAMM</name>
<dbReference type="PROSITE" id="PS51257">
    <property type="entry name" value="PROKAR_LIPOPROTEIN"/>
    <property type="match status" value="1"/>
</dbReference>
<dbReference type="KEGG" id="opf:CBP31_02390"/>
<evidence type="ECO:0000313" key="4">
    <source>
        <dbReference type="Proteomes" id="UP000243937"/>
    </source>
</evidence>
<reference evidence="3 4" key="1">
    <citation type="journal article" date="2014" name="Int. J. Syst. Evol. Microbiol.">
        <title>Oceanisphaera profunda sp. nov., a marine bacterium isolated from deep-sea sediment, and emended description of the genus Oceanisphaera.</title>
        <authorList>
            <person name="Xu Z."/>
            <person name="Zhang X.Y."/>
            <person name="Su H.N."/>
            <person name="Yu Z.C."/>
            <person name="Liu C."/>
            <person name="Li H."/>
            <person name="Chen X.L."/>
            <person name="Song X.Y."/>
            <person name="Xie B.B."/>
            <person name="Qin Q.L."/>
            <person name="Zhou B.C."/>
            <person name="Shi M."/>
            <person name="Huang Y."/>
            <person name="Zhang Y.Z."/>
        </authorList>
    </citation>
    <scope>NUCLEOTIDE SEQUENCE [LARGE SCALE GENOMIC DNA]</scope>
    <source>
        <strain evidence="3 4">SM1222</strain>
    </source>
</reference>
<sequence length="68" mass="7217">MRMFTTSLILTALLGLTACEPSGPSADIGDNINQVTEESLVNEPATTVDAPPFNQKSAPPMSKRQSLL</sequence>
<dbReference type="Proteomes" id="UP000243937">
    <property type="component" value="Chromosome"/>
</dbReference>
<feature type="region of interest" description="Disordered" evidence="1">
    <location>
        <begin position="43"/>
        <end position="68"/>
    </location>
</feature>
<dbReference type="RefSeq" id="WP_087034708.1">
    <property type="nucleotide sequence ID" value="NZ_CP021377.1"/>
</dbReference>
<proteinExistence type="predicted"/>
<dbReference type="OrthoDB" id="5601042at2"/>